<keyword evidence="1" id="KW-0472">Membrane</keyword>
<dbReference type="Proteomes" id="UP000298433">
    <property type="component" value="Unassembled WGS sequence"/>
</dbReference>
<evidence type="ECO:0000313" key="3">
    <source>
        <dbReference type="Proteomes" id="UP000298433"/>
    </source>
</evidence>
<gene>
    <name evidence="2" type="ORF">E3T23_06785</name>
</gene>
<dbReference type="RefSeq" id="WP_134369620.1">
    <property type="nucleotide sequence ID" value="NZ_SOGN01000035.1"/>
</dbReference>
<protein>
    <submittedName>
        <fullName evidence="2">Uncharacterized protein</fullName>
    </submittedName>
</protein>
<feature type="transmembrane region" description="Helical" evidence="1">
    <location>
        <begin position="16"/>
        <end position="43"/>
    </location>
</feature>
<comment type="caution">
    <text evidence="2">The sequence shown here is derived from an EMBL/GenBank/DDBJ whole genome shotgun (WGS) entry which is preliminary data.</text>
</comment>
<keyword evidence="1" id="KW-0812">Transmembrane</keyword>
<keyword evidence="1" id="KW-1133">Transmembrane helix</keyword>
<proteinExistence type="predicted"/>
<evidence type="ECO:0000313" key="2">
    <source>
        <dbReference type="EMBL" id="TFC81190.1"/>
    </source>
</evidence>
<keyword evidence="3" id="KW-1185">Reference proteome</keyword>
<sequence length="108" mass="10559">MADGSAWTVSGAAARFFGAVLVAGFFGMALATGFGTVLAAGFFETPSPGVTSPAPAPAPAVAVARDAFGRTADVRGVTIVRAGALWTGAVRTEDGRVAAGVVACVSAE</sequence>
<organism evidence="2 3">
    <name type="scientific">Cryobacterium cheniae</name>
    <dbReference type="NCBI Taxonomy" id="1259262"/>
    <lineage>
        <taxon>Bacteria</taxon>
        <taxon>Bacillati</taxon>
        <taxon>Actinomycetota</taxon>
        <taxon>Actinomycetes</taxon>
        <taxon>Micrococcales</taxon>
        <taxon>Microbacteriaceae</taxon>
        <taxon>Cryobacterium</taxon>
    </lineage>
</organism>
<name>A0A4R8XUV7_9MICO</name>
<evidence type="ECO:0000256" key="1">
    <source>
        <dbReference type="SAM" id="Phobius"/>
    </source>
</evidence>
<reference evidence="2 3" key="1">
    <citation type="submission" date="2019-03" db="EMBL/GenBank/DDBJ databases">
        <title>Genomics of glacier-inhabiting Cryobacterium strains.</title>
        <authorList>
            <person name="Liu Q."/>
            <person name="Xin Y.-H."/>
        </authorList>
    </citation>
    <scope>NUCLEOTIDE SEQUENCE [LARGE SCALE GENOMIC DNA]</scope>
    <source>
        <strain evidence="2 3">TMT2-48-2</strain>
    </source>
</reference>
<dbReference type="AlphaFoldDB" id="A0A4R8XUV7"/>
<accession>A0A4R8XUV7</accession>
<dbReference type="EMBL" id="SOGN01000035">
    <property type="protein sequence ID" value="TFC81190.1"/>
    <property type="molecule type" value="Genomic_DNA"/>
</dbReference>